<dbReference type="PROSITE" id="PS51257">
    <property type="entry name" value="PROKAR_LIPOPROTEIN"/>
    <property type="match status" value="1"/>
</dbReference>
<dbReference type="Proteomes" id="UP000176603">
    <property type="component" value="Unassembled WGS sequence"/>
</dbReference>
<gene>
    <name evidence="1" type="ORF">A3E39_03845</name>
</gene>
<organism evidence="1 2">
    <name type="scientific">Candidatus Uhrbacteria bacterium RIFCSPHIGHO2_12_FULL_60_25</name>
    <dbReference type="NCBI Taxonomy" id="1802399"/>
    <lineage>
        <taxon>Bacteria</taxon>
        <taxon>Candidatus Uhriibacteriota</taxon>
    </lineage>
</organism>
<dbReference type="EMBL" id="MGEH01000035">
    <property type="protein sequence ID" value="OGL78271.1"/>
    <property type="molecule type" value="Genomic_DNA"/>
</dbReference>
<evidence type="ECO:0000313" key="1">
    <source>
        <dbReference type="EMBL" id="OGL78271.1"/>
    </source>
</evidence>
<reference evidence="1 2" key="1">
    <citation type="journal article" date="2016" name="Nat. Commun.">
        <title>Thousands of microbial genomes shed light on interconnected biogeochemical processes in an aquifer system.</title>
        <authorList>
            <person name="Anantharaman K."/>
            <person name="Brown C.T."/>
            <person name="Hug L.A."/>
            <person name="Sharon I."/>
            <person name="Castelle C.J."/>
            <person name="Probst A.J."/>
            <person name="Thomas B.C."/>
            <person name="Singh A."/>
            <person name="Wilkins M.J."/>
            <person name="Karaoz U."/>
            <person name="Brodie E.L."/>
            <person name="Williams K.H."/>
            <person name="Hubbard S.S."/>
            <person name="Banfield J.F."/>
        </authorList>
    </citation>
    <scope>NUCLEOTIDE SEQUENCE [LARGE SCALE GENOMIC DNA]</scope>
</reference>
<comment type="caution">
    <text evidence="1">The sequence shown here is derived from an EMBL/GenBank/DDBJ whole genome shotgun (WGS) entry which is preliminary data.</text>
</comment>
<accession>A0A1F7UJ17</accession>
<dbReference type="STRING" id="1802399.A3E39_03845"/>
<protein>
    <submittedName>
        <fullName evidence="1">Uncharacterized protein</fullName>
    </submittedName>
</protein>
<evidence type="ECO:0000313" key="2">
    <source>
        <dbReference type="Proteomes" id="UP000176603"/>
    </source>
</evidence>
<name>A0A1F7UJ17_9BACT</name>
<dbReference type="AlphaFoldDB" id="A0A1F7UJ17"/>
<proteinExistence type="predicted"/>
<sequence length="67" mass="6768">MKRWILLASLVFLGAGCGDDYVSGVPSATSGSQGVVISGSSVGVSAIVAPDLKMMAGQSNMSFTLPF</sequence>